<evidence type="ECO:0000256" key="1">
    <source>
        <dbReference type="ARBA" id="ARBA00004167"/>
    </source>
</evidence>
<dbReference type="GO" id="GO:0016020">
    <property type="term" value="C:membrane"/>
    <property type="evidence" value="ECO:0007669"/>
    <property type="project" value="UniProtKB-SubCell"/>
</dbReference>
<reference evidence="10 11" key="1">
    <citation type="journal article" date="2021" name="Hortic Res">
        <title>The domestication of Cucurbita argyrosperma as revealed by the genome of its wild relative.</title>
        <authorList>
            <person name="Barrera-Redondo J."/>
            <person name="Sanchez-de la Vega G."/>
            <person name="Aguirre-Liguori J.A."/>
            <person name="Castellanos-Morales G."/>
            <person name="Gutierrez-Guerrero Y.T."/>
            <person name="Aguirre-Dugua X."/>
            <person name="Aguirre-Planter E."/>
            <person name="Tenaillon M.I."/>
            <person name="Lira-Saade R."/>
            <person name="Eguiarte L.E."/>
        </authorList>
    </citation>
    <scope>NUCLEOTIDE SEQUENCE [LARGE SCALE GENOMIC DNA]</scope>
    <source>
        <strain evidence="10">JBR-2021</strain>
    </source>
</reference>
<accession>A0AAV6M4L7</accession>
<sequence length="966" mass="108788">MRRLAKFGAHSEYKEPKSELEPGLSLMAAAAAAMVLSLAVLLFFFIFLHLLESLLWKPERLRAKLRKQGIGGPSPSFLIGNVPEIKKIQALTSAAKNTEANSITHGWASNLFPHLEQWRNRYGLNFAFSSGTIQKLCVTEMEMVKEISTSTSLSLGKPDHLRKDLGPLLGLGILSASGPTWVFQRKIIAPQLYHDKVKGMTSLMVECTNSMLRLWEAKVENDGGQSEINVDGYFRTMSSDIISKACFGSDYSKGKEIFQKIRALQVIMSKESIGIPGLRYFPTKKNREVRKLEKEIESSILKVVNERIESRSHEQDLLQKILESAKSLNEDDKSLKITRDKFIVDNCKNIYFAGQETTAITASWCLMLLAAHPDWQARVRSEVLQCCRDRPIDADTIKNMKTLTMVIHETLRLFPPVLLVTRQTLEDALAKFEAKSKFKNPKSELEPGPTMAAAAMLLSLAVLLFFFIFLHLLESFLWKPERLRAKLRKQGIGGPTPSFLIGNVSEIKKIGALTSAAKKSTEANSVTHGWASNPFPHLEVWRNRYGLNFAFSSGTVQTLCVTEIETVKEISMSTSLSLGKPDYLWKDLGPLFGLGILSASGPTWVLQRKIIAPQLYHDKVEGMTSLMVDCMNSMLRLWEAKVENDGGQSEMNVDGYFRTMSSDIISKACFGSDYSKGKEIFEKIRALQVIMAKESIGIPGYRYFPTKKNREVWKLEKEIESLILKVVNERIESRSHEQDLLQKILEGAKNLNEDDKSLNITRDKFIVDNCKNIYFAGQETTAITASWCLMLLAAHPDWQARVRSEVLQCCRDQPVDADTVKNMKMLTMVIHETLRLCPPGTLVTRQTLEDIKLKNITVPKGINIQIPIAIMHQDTRLWGPDAHLFNPNRFSNGILNACKNPYAYMPFGIGPHVCAGQHFALVEVKVILSLVLSRFEFTLSPSYKHSPVYTFVMEPENGVVLNVRKI</sequence>
<feature type="non-terminal residue" evidence="10">
    <location>
        <position position="1"/>
    </location>
</feature>
<dbReference type="GO" id="GO:0020037">
    <property type="term" value="F:heme binding"/>
    <property type="evidence" value="ECO:0007669"/>
    <property type="project" value="InterPro"/>
</dbReference>
<keyword evidence="9" id="KW-0812">Transmembrane</keyword>
<comment type="caution">
    <text evidence="10">The sequence shown here is derived from an EMBL/GenBank/DDBJ whole genome shotgun (WGS) entry which is preliminary data.</text>
</comment>
<dbReference type="PROSITE" id="PS00086">
    <property type="entry name" value="CYTOCHROME_P450"/>
    <property type="match status" value="1"/>
</dbReference>
<keyword evidence="11" id="KW-1185">Reference proteome</keyword>
<feature type="transmembrane region" description="Helical" evidence="9">
    <location>
        <begin position="452"/>
        <end position="473"/>
    </location>
</feature>
<evidence type="ECO:0000256" key="9">
    <source>
        <dbReference type="SAM" id="Phobius"/>
    </source>
</evidence>
<evidence type="ECO:0000256" key="2">
    <source>
        <dbReference type="ARBA" id="ARBA00010617"/>
    </source>
</evidence>
<keyword evidence="8 9" id="KW-0472">Membrane</keyword>
<dbReference type="InterPro" id="IPR001128">
    <property type="entry name" value="Cyt_P450"/>
</dbReference>
<dbReference type="PANTHER" id="PTHR24282:SF26">
    <property type="entry name" value="CYTOCHROME P450"/>
    <property type="match status" value="1"/>
</dbReference>
<evidence type="ECO:0000256" key="7">
    <source>
        <dbReference type="ARBA" id="ARBA00023033"/>
    </source>
</evidence>
<evidence type="ECO:0000256" key="5">
    <source>
        <dbReference type="ARBA" id="ARBA00023002"/>
    </source>
</evidence>
<keyword evidence="5" id="KW-0560">Oxidoreductase</keyword>
<comment type="subcellular location">
    <subcellularLocation>
        <location evidence="1">Membrane</location>
        <topology evidence="1">Single-pass membrane protein</topology>
    </subcellularLocation>
</comment>
<evidence type="ECO:0000256" key="8">
    <source>
        <dbReference type="ARBA" id="ARBA00023136"/>
    </source>
</evidence>
<gene>
    <name evidence="10" type="primary">CYP714C2</name>
    <name evidence="10" type="ORF">SDJN03_25477</name>
</gene>
<dbReference type="EMBL" id="JAGKQH010000017">
    <property type="protein sequence ID" value="KAG6574838.1"/>
    <property type="molecule type" value="Genomic_DNA"/>
</dbReference>
<feature type="transmembrane region" description="Helical" evidence="9">
    <location>
        <begin position="26"/>
        <end position="51"/>
    </location>
</feature>
<name>A0AAV6M4L7_9ROSI</name>
<dbReference type="GO" id="GO:0004497">
    <property type="term" value="F:monooxygenase activity"/>
    <property type="evidence" value="ECO:0007669"/>
    <property type="project" value="UniProtKB-KW"/>
</dbReference>
<evidence type="ECO:0000256" key="3">
    <source>
        <dbReference type="ARBA" id="ARBA00022617"/>
    </source>
</evidence>
<dbReference type="GO" id="GO:0016705">
    <property type="term" value="F:oxidoreductase activity, acting on paired donors, with incorporation or reduction of molecular oxygen"/>
    <property type="evidence" value="ECO:0007669"/>
    <property type="project" value="InterPro"/>
</dbReference>
<protein>
    <submittedName>
        <fullName evidence="10">Cytochrome P450 714C2</fullName>
    </submittedName>
</protein>
<proteinExistence type="inferred from homology"/>
<dbReference type="InterPro" id="IPR017972">
    <property type="entry name" value="Cyt_P450_CS"/>
</dbReference>
<dbReference type="InterPro" id="IPR050665">
    <property type="entry name" value="Cytochrome_P450_Monooxygen"/>
</dbReference>
<evidence type="ECO:0000313" key="11">
    <source>
        <dbReference type="Proteomes" id="UP000685013"/>
    </source>
</evidence>
<comment type="similarity">
    <text evidence="2">Belongs to the cytochrome P450 family.</text>
</comment>
<keyword evidence="7" id="KW-0503">Monooxygenase</keyword>
<evidence type="ECO:0000256" key="6">
    <source>
        <dbReference type="ARBA" id="ARBA00023004"/>
    </source>
</evidence>
<evidence type="ECO:0000256" key="4">
    <source>
        <dbReference type="ARBA" id="ARBA00022723"/>
    </source>
</evidence>
<keyword evidence="6" id="KW-0408">Iron</keyword>
<dbReference type="GO" id="GO:0005506">
    <property type="term" value="F:iron ion binding"/>
    <property type="evidence" value="ECO:0007669"/>
    <property type="project" value="InterPro"/>
</dbReference>
<evidence type="ECO:0000313" key="10">
    <source>
        <dbReference type="EMBL" id="KAG6574838.1"/>
    </source>
</evidence>
<dbReference type="AlphaFoldDB" id="A0AAV6M4L7"/>
<keyword evidence="9" id="KW-1133">Transmembrane helix</keyword>
<keyword evidence="3" id="KW-0349">Heme</keyword>
<keyword evidence="4" id="KW-0479">Metal-binding</keyword>
<dbReference type="Pfam" id="PF00067">
    <property type="entry name" value="p450"/>
    <property type="match status" value="2"/>
</dbReference>
<organism evidence="10 11">
    <name type="scientific">Cucurbita argyrosperma subsp. sororia</name>
    <dbReference type="NCBI Taxonomy" id="37648"/>
    <lineage>
        <taxon>Eukaryota</taxon>
        <taxon>Viridiplantae</taxon>
        <taxon>Streptophyta</taxon>
        <taxon>Embryophyta</taxon>
        <taxon>Tracheophyta</taxon>
        <taxon>Spermatophyta</taxon>
        <taxon>Magnoliopsida</taxon>
        <taxon>eudicotyledons</taxon>
        <taxon>Gunneridae</taxon>
        <taxon>Pentapetalae</taxon>
        <taxon>rosids</taxon>
        <taxon>fabids</taxon>
        <taxon>Cucurbitales</taxon>
        <taxon>Cucurbitaceae</taxon>
        <taxon>Cucurbiteae</taxon>
        <taxon>Cucurbita</taxon>
    </lineage>
</organism>
<dbReference type="Proteomes" id="UP000685013">
    <property type="component" value="Chromosome 17"/>
</dbReference>
<dbReference type="PANTHER" id="PTHR24282">
    <property type="entry name" value="CYTOCHROME P450 FAMILY MEMBER"/>
    <property type="match status" value="1"/>
</dbReference>